<dbReference type="PANTHER" id="PTHR18976">
    <property type="entry name" value="APOLIPOPROTEIN"/>
    <property type="match status" value="1"/>
</dbReference>
<dbReference type="GO" id="GO:0060228">
    <property type="term" value="F:phosphatidylcholine-sterol O-acyltransferase activator activity"/>
    <property type="evidence" value="ECO:0007669"/>
    <property type="project" value="TreeGrafter"/>
</dbReference>
<evidence type="ECO:0000313" key="5">
    <source>
        <dbReference type="Proteomes" id="UP000824219"/>
    </source>
</evidence>
<dbReference type="EMBL" id="JAHKSW010000001">
    <property type="protein sequence ID" value="KAG7335730.1"/>
    <property type="molecule type" value="Genomic_DNA"/>
</dbReference>
<dbReference type="GO" id="GO:0034361">
    <property type="term" value="C:very-low-density lipoprotein particle"/>
    <property type="evidence" value="ECO:0007669"/>
    <property type="project" value="TreeGrafter"/>
</dbReference>
<dbReference type="SUPFAM" id="SSF58113">
    <property type="entry name" value="Apolipoprotein A-I"/>
    <property type="match status" value="1"/>
</dbReference>
<dbReference type="GO" id="GO:0042627">
    <property type="term" value="C:chylomicron"/>
    <property type="evidence" value="ECO:0007669"/>
    <property type="project" value="TreeGrafter"/>
</dbReference>
<comment type="similarity">
    <text evidence="2">Belongs to the apolipoprotein A1/A4/E family.</text>
</comment>
<evidence type="ECO:0000313" key="4">
    <source>
        <dbReference type="EMBL" id="KAG7335730.1"/>
    </source>
</evidence>
<dbReference type="OrthoDB" id="9048614at2759"/>
<dbReference type="GO" id="GO:0120020">
    <property type="term" value="F:cholesterol transfer activity"/>
    <property type="evidence" value="ECO:0007669"/>
    <property type="project" value="TreeGrafter"/>
</dbReference>
<gene>
    <name evidence="4" type="ORF">KOW79_000423</name>
</gene>
<name>A0A9D3P9U0_9TELE</name>
<comment type="caution">
    <text evidence="4">The sequence shown here is derived from an EMBL/GenBank/DDBJ whole genome shotgun (WGS) entry which is preliminary data.</text>
</comment>
<proteinExistence type="inferred from homology"/>
<dbReference type="Proteomes" id="UP000824219">
    <property type="component" value="Linkage Group LG01"/>
</dbReference>
<protein>
    <recommendedName>
        <fullName evidence="6">Apolipoprotein A-I</fullName>
    </recommendedName>
</protein>
<accession>A0A9D3P9U0</accession>
<dbReference type="Pfam" id="PF01442">
    <property type="entry name" value="Apolipoprotein"/>
    <property type="match status" value="1"/>
</dbReference>
<dbReference type="InterPro" id="IPR050163">
    <property type="entry name" value="Apolipoprotein_A1/A4/E"/>
</dbReference>
<dbReference type="PANTHER" id="PTHR18976:SF28">
    <property type="entry name" value="APOLIPOPROTEIN A-IV-RELATED"/>
    <property type="match status" value="1"/>
</dbReference>
<evidence type="ECO:0000256" key="2">
    <source>
        <dbReference type="ARBA" id="ARBA00008788"/>
    </source>
</evidence>
<dbReference type="GO" id="GO:0055090">
    <property type="term" value="P:acylglycerol homeostasis"/>
    <property type="evidence" value="ECO:0007669"/>
    <property type="project" value="TreeGrafter"/>
</dbReference>
<dbReference type="GO" id="GO:0033344">
    <property type="term" value="P:cholesterol efflux"/>
    <property type="evidence" value="ECO:0007669"/>
    <property type="project" value="TreeGrafter"/>
</dbReference>
<dbReference type="InterPro" id="IPR000074">
    <property type="entry name" value="ApoA_E"/>
</dbReference>
<dbReference type="Gene3D" id="1.20.120.20">
    <property type="entry name" value="Apolipoprotein"/>
    <property type="match status" value="1"/>
</dbReference>
<dbReference type="GO" id="GO:1903561">
    <property type="term" value="C:extracellular vesicle"/>
    <property type="evidence" value="ECO:0007669"/>
    <property type="project" value="TreeGrafter"/>
</dbReference>
<dbReference type="GO" id="GO:0034362">
    <property type="term" value="C:low-density lipoprotein particle"/>
    <property type="evidence" value="ECO:0007669"/>
    <property type="project" value="TreeGrafter"/>
</dbReference>
<comment type="subcellular location">
    <subcellularLocation>
        <location evidence="1">Secreted</location>
    </subcellularLocation>
</comment>
<keyword evidence="5" id="KW-1185">Reference proteome</keyword>
<organism evidence="4 5">
    <name type="scientific">Hemibagrus wyckioides</name>
    <dbReference type="NCBI Taxonomy" id="337641"/>
    <lineage>
        <taxon>Eukaryota</taxon>
        <taxon>Metazoa</taxon>
        <taxon>Chordata</taxon>
        <taxon>Craniata</taxon>
        <taxon>Vertebrata</taxon>
        <taxon>Euteleostomi</taxon>
        <taxon>Actinopterygii</taxon>
        <taxon>Neopterygii</taxon>
        <taxon>Teleostei</taxon>
        <taxon>Ostariophysi</taxon>
        <taxon>Siluriformes</taxon>
        <taxon>Bagridae</taxon>
        <taxon>Hemibagrus</taxon>
    </lineage>
</organism>
<evidence type="ECO:0000256" key="1">
    <source>
        <dbReference type="ARBA" id="ARBA00004613"/>
    </source>
</evidence>
<keyword evidence="3" id="KW-0964">Secreted</keyword>
<dbReference type="GO" id="GO:0005543">
    <property type="term" value="F:phospholipid binding"/>
    <property type="evidence" value="ECO:0007669"/>
    <property type="project" value="TreeGrafter"/>
</dbReference>
<dbReference type="GO" id="GO:0034364">
    <property type="term" value="C:high-density lipoprotein particle"/>
    <property type="evidence" value="ECO:0007669"/>
    <property type="project" value="TreeGrafter"/>
</dbReference>
<dbReference type="AlphaFoldDB" id="A0A9D3P9U0"/>
<evidence type="ECO:0000256" key="3">
    <source>
        <dbReference type="ARBA" id="ARBA00022525"/>
    </source>
</evidence>
<reference evidence="4 5" key="1">
    <citation type="submission" date="2021-06" db="EMBL/GenBank/DDBJ databases">
        <title>Chromosome-level genome assembly of the red-tail catfish (Hemibagrus wyckioides).</title>
        <authorList>
            <person name="Shao F."/>
        </authorList>
    </citation>
    <scope>NUCLEOTIDE SEQUENCE [LARGE SCALE GENOMIC DNA]</scope>
    <source>
        <strain evidence="4">EC202008001</strain>
        <tissue evidence="4">Blood</tissue>
    </source>
</reference>
<dbReference type="Gene3D" id="6.10.250.2890">
    <property type="match status" value="1"/>
</dbReference>
<sequence>MSKSEATLTQEETGLRKHSAWNIYKERKTAKMKVFLMLALVAFTGCQARDPIDAIWYEMSKVTRPFDDVLAKFKETELGQKINAKMTEVGNAAVQYAETIQEHPLAQDIRTKIIKEAEVLRKRFVQDLTNVRDKLEPFAENLKTQIEQKVEELRTVVTPYTESYDSDALKTTVLQKTEELRVSLEEKVKELQSKIDPFTDELKQKVDQHVQEFQKAVAPLNEDLQAKVAEIQQGLAPYAEILDPYVKALNDRLTSLHEIFVNTFN</sequence>
<evidence type="ECO:0008006" key="6">
    <source>
        <dbReference type="Google" id="ProtNLM"/>
    </source>
</evidence>
<dbReference type="GO" id="GO:0042157">
    <property type="term" value="P:lipoprotein metabolic process"/>
    <property type="evidence" value="ECO:0007669"/>
    <property type="project" value="InterPro"/>
</dbReference>
<dbReference type="GO" id="GO:0033700">
    <property type="term" value="P:phospholipid efflux"/>
    <property type="evidence" value="ECO:0007669"/>
    <property type="project" value="TreeGrafter"/>
</dbReference>
<dbReference type="GO" id="GO:0008203">
    <property type="term" value="P:cholesterol metabolic process"/>
    <property type="evidence" value="ECO:0007669"/>
    <property type="project" value="TreeGrafter"/>
</dbReference>